<dbReference type="RefSeq" id="XP_060444456.1">
    <property type="nucleotide sequence ID" value="XM_060590605.1"/>
</dbReference>
<dbReference type="EMBL" id="JAHMHQ010000012">
    <property type="protein sequence ID" value="KAK1635849.1"/>
    <property type="molecule type" value="Genomic_DNA"/>
</dbReference>
<organism evidence="1 2">
    <name type="scientific">Colletotrichum phormii</name>
    <dbReference type="NCBI Taxonomy" id="359342"/>
    <lineage>
        <taxon>Eukaryota</taxon>
        <taxon>Fungi</taxon>
        <taxon>Dikarya</taxon>
        <taxon>Ascomycota</taxon>
        <taxon>Pezizomycotina</taxon>
        <taxon>Sordariomycetes</taxon>
        <taxon>Hypocreomycetidae</taxon>
        <taxon>Glomerellales</taxon>
        <taxon>Glomerellaceae</taxon>
        <taxon>Colletotrichum</taxon>
        <taxon>Colletotrichum acutatum species complex</taxon>
    </lineage>
</organism>
<gene>
    <name evidence="1" type="ORF">BDP81DRAFT_430396</name>
</gene>
<keyword evidence="2" id="KW-1185">Reference proteome</keyword>
<proteinExistence type="predicted"/>
<dbReference type="AlphaFoldDB" id="A0AAI9ZS61"/>
<protein>
    <submittedName>
        <fullName evidence="1">Uncharacterized protein</fullName>
    </submittedName>
</protein>
<reference evidence="1" key="1">
    <citation type="submission" date="2021-06" db="EMBL/GenBank/DDBJ databases">
        <title>Comparative genomics, transcriptomics and evolutionary studies reveal genomic signatures of adaptation to plant cell wall in hemibiotrophic fungi.</title>
        <authorList>
            <consortium name="DOE Joint Genome Institute"/>
            <person name="Baroncelli R."/>
            <person name="Diaz J.F."/>
            <person name="Benocci T."/>
            <person name="Peng M."/>
            <person name="Battaglia E."/>
            <person name="Haridas S."/>
            <person name="Andreopoulos W."/>
            <person name="Labutti K."/>
            <person name="Pangilinan J."/>
            <person name="Floch G.L."/>
            <person name="Makela M.R."/>
            <person name="Henrissat B."/>
            <person name="Grigoriev I.V."/>
            <person name="Crouch J.A."/>
            <person name="De Vries R.P."/>
            <person name="Sukno S.A."/>
            <person name="Thon M.R."/>
        </authorList>
    </citation>
    <scope>NUCLEOTIDE SEQUENCE</scope>
    <source>
        <strain evidence="1">CBS 102054</strain>
    </source>
</reference>
<accession>A0AAI9ZS61</accession>
<name>A0AAI9ZS61_9PEZI</name>
<comment type="caution">
    <text evidence="1">The sequence shown here is derived from an EMBL/GenBank/DDBJ whole genome shotgun (WGS) entry which is preliminary data.</text>
</comment>
<evidence type="ECO:0000313" key="1">
    <source>
        <dbReference type="EMBL" id="KAK1635849.1"/>
    </source>
</evidence>
<sequence length="178" mass="20285">MKFHVKIRPWWCNQYVRIKGKEDLFLQDAASVASYPAVLLYASSSDGEGSKANRAGKMRLADYSLGPCVTKARHGDDLGFRNGNVPWSLSVQRRAGYMLRNGKKPQKRIRKTSGILDDTMYCSYRSLYYVVNLSTATIWSKHTAHPSHSRCRKEEKCLVRSHGQKSIFRTLESKSHKA</sequence>
<dbReference type="GeneID" id="85475467"/>
<dbReference type="Proteomes" id="UP001243989">
    <property type="component" value="Unassembled WGS sequence"/>
</dbReference>
<evidence type="ECO:0000313" key="2">
    <source>
        <dbReference type="Proteomes" id="UP001243989"/>
    </source>
</evidence>